<sequence length="72" mass="8502">MENKIIEIISRVSKKKSEDILNNMSEKELWDSFAHLELILSLEEEFDLMLDPEEIAEMRTPLKVIEVIKDKI</sequence>
<dbReference type="OrthoDB" id="5326335at2"/>
<dbReference type="EMBL" id="FULE01000031">
    <property type="protein sequence ID" value="SJN57294.1"/>
    <property type="molecule type" value="Genomic_DNA"/>
</dbReference>
<evidence type="ECO:0000313" key="1">
    <source>
        <dbReference type="EMBL" id="SJN57294.1"/>
    </source>
</evidence>
<name>A0A1R4LM15_VIBR1</name>
<accession>A0A1R4LM15</accession>
<reference evidence="2" key="1">
    <citation type="submission" date="2017-02" db="EMBL/GenBank/DDBJ databases">
        <authorList>
            <person name="Rodrigo-Torres L."/>
            <person name="Arahal R.D."/>
            <person name="Lucena T."/>
        </authorList>
    </citation>
    <scope>NUCLEOTIDE SEQUENCE [LARGE SCALE GENOMIC DNA]</scope>
    <source>
        <strain evidence="2">CECT 7878</strain>
    </source>
</reference>
<keyword evidence="2" id="KW-1185">Reference proteome</keyword>
<gene>
    <name evidence="1" type="primary">dltC</name>
    <name evidence="1" type="ORF">VR7878_02227</name>
</gene>
<dbReference type="InterPro" id="IPR036736">
    <property type="entry name" value="ACP-like_sf"/>
</dbReference>
<organism evidence="1 2">
    <name type="scientific">Vibrio ruber (strain DSM 16370 / JCM 11486 / BCRC 17186 / CECT 7878 / LMG 23124 / VR1)</name>
    <dbReference type="NCBI Taxonomy" id="1123498"/>
    <lineage>
        <taxon>Bacteria</taxon>
        <taxon>Pseudomonadati</taxon>
        <taxon>Pseudomonadota</taxon>
        <taxon>Gammaproteobacteria</taxon>
        <taxon>Vibrionales</taxon>
        <taxon>Vibrionaceae</taxon>
        <taxon>Vibrio</taxon>
    </lineage>
</organism>
<protein>
    <submittedName>
        <fullName evidence="1">D-alanine--poly(Phosphoribitol) ligase subunit 2</fullName>
        <ecNumber evidence="1">6.1.1.13</ecNumber>
    </submittedName>
</protein>
<proteinExistence type="predicted"/>
<dbReference type="RefSeq" id="WP_077336199.1">
    <property type="nucleotide sequence ID" value="NZ_FULE01000031.1"/>
</dbReference>
<dbReference type="Gene3D" id="1.10.1200.10">
    <property type="entry name" value="ACP-like"/>
    <property type="match status" value="1"/>
</dbReference>
<dbReference type="AlphaFoldDB" id="A0A1R4LM15"/>
<keyword evidence="1" id="KW-0436">Ligase</keyword>
<dbReference type="SUPFAM" id="SSF47336">
    <property type="entry name" value="ACP-like"/>
    <property type="match status" value="1"/>
</dbReference>
<dbReference type="EC" id="6.1.1.13" evidence="1"/>
<dbReference type="Proteomes" id="UP000188276">
    <property type="component" value="Unassembled WGS sequence"/>
</dbReference>
<evidence type="ECO:0000313" key="2">
    <source>
        <dbReference type="Proteomes" id="UP000188276"/>
    </source>
</evidence>
<dbReference type="STRING" id="1123498.VR7878_02227"/>
<dbReference type="GO" id="GO:0016874">
    <property type="term" value="F:ligase activity"/>
    <property type="evidence" value="ECO:0007669"/>
    <property type="project" value="UniProtKB-KW"/>
</dbReference>